<keyword evidence="3" id="KW-1185">Reference proteome</keyword>
<dbReference type="InterPro" id="IPR013783">
    <property type="entry name" value="Ig-like_fold"/>
</dbReference>
<dbReference type="PATRIC" id="fig|187330.3.peg.1679"/>
<dbReference type="STRING" id="187330.AMS58_18490"/>
<name>A0A0N1MR74_9GAMM</name>
<dbReference type="AlphaFoldDB" id="A0A0N1MR74"/>
<dbReference type="Pfam" id="PF22633">
    <property type="entry name" value="F5_F8_type_C_2"/>
    <property type="match status" value="1"/>
</dbReference>
<accession>A0A0N1MR74</accession>
<evidence type="ECO:0000259" key="1">
    <source>
        <dbReference type="PROSITE" id="PS50093"/>
    </source>
</evidence>
<sequence>MMKKRLSILPIFLLTGCSFTPTINNNDLVLIDITDPLSTTSKVSSQYPDEIAGEGLTQLFDDSKSSKYLSKQSSTWVQFDYGEPISVKKYRLTSAQDAPMRDPSNWTLRGSNNQTDWQTLQTISDFKFAQRGFTAEFELDNESSYQFYRLEMTQRGKTQWGDNYLQLADLQLLAPTTLPVVDFLVSKQIVKPNENVQLQSNTLNKPTSYVWRANKTILAKNTPSPTVSFAEPGSYNLSLKAINNYGSDTLTKYNAIKVLDKSKPWQGFKTPTVKLNFIDKKSPGYHRLIALFPDLSQTIDDVTHQLVKELYKNFAEVPEFRQVEFKLEWMDTLAYRSGDETNMVIAFSSKYITEELKDQPDEVVKYELLGVLWHELTHGYQLFPANTSYASDDTHAFIEGMADLIRIEAGYHKTRSPKTSQTWLGGYTNTGFFLKWLSDNKVDDFAYRFNQTAKNIEPWSFQTAIESLTDEPLSSLWEQYQQSLITAQ</sequence>
<proteinExistence type="predicted"/>
<dbReference type="InterPro" id="IPR008979">
    <property type="entry name" value="Galactose-bd-like_sf"/>
</dbReference>
<dbReference type="EMBL" id="LHPH01000021">
    <property type="protein sequence ID" value="KPH60206.1"/>
    <property type="molecule type" value="Genomic_DNA"/>
</dbReference>
<dbReference type="Pfam" id="PF00801">
    <property type="entry name" value="PKD"/>
    <property type="match status" value="1"/>
</dbReference>
<dbReference type="SUPFAM" id="SSF49785">
    <property type="entry name" value="Galactose-binding domain-like"/>
    <property type="match status" value="1"/>
</dbReference>
<dbReference type="InterPro" id="IPR007541">
    <property type="entry name" value="Uncharacterised_BSP"/>
</dbReference>
<evidence type="ECO:0000313" key="3">
    <source>
        <dbReference type="Proteomes" id="UP000037848"/>
    </source>
</evidence>
<comment type="caution">
    <text evidence="2">The sequence shown here is derived from an EMBL/GenBank/DDBJ whole genome shotgun (WGS) entry which is preliminary data.</text>
</comment>
<dbReference type="RefSeq" id="WP_054455361.1">
    <property type="nucleotide sequence ID" value="NZ_LHPH01000021.1"/>
</dbReference>
<dbReference type="Pfam" id="PF04450">
    <property type="entry name" value="BSP"/>
    <property type="match status" value="1"/>
</dbReference>
<dbReference type="Gene3D" id="2.60.120.260">
    <property type="entry name" value="Galactose-binding domain-like"/>
    <property type="match status" value="1"/>
</dbReference>
<reference evidence="2 3" key="1">
    <citation type="submission" date="2015-08" db="EMBL/GenBank/DDBJ databases">
        <title>Draft Genome Sequence of Pseudoalteromonas porphyrae UCD-SED14.</title>
        <authorList>
            <person name="Coil D.A."/>
            <person name="Jospin G."/>
            <person name="Lee R.D."/>
            <person name="Eisen J.A."/>
        </authorList>
    </citation>
    <scope>NUCLEOTIDE SEQUENCE [LARGE SCALE GENOMIC DNA]</scope>
    <source>
        <strain evidence="2 3">UCD-SED14</strain>
    </source>
</reference>
<dbReference type="SUPFAM" id="SSF49299">
    <property type="entry name" value="PKD domain"/>
    <property type="match status" value="1"/>
</dbReference>
<dbReference type="Proteomes" id="UP000037848">
    <property type="component" value="Unassembled WGS sequence"/>
</dbReference>
<dbReference type="InterPro" id="IPR035986">
    <property type="entry name" value="PKD_dom_sf"/>
</dbReference>
<dbReference type="InterPro" id="IPR022409">
    <property type="entry name" value="PKD/Chitinase_dom"/>
</dbReference>
<organism evidence="2 3">
    <name type="scientific">Pseudoalteromonas porphyrae</name>
    <dbReference type="NCBI Taxonomy" id="187330"/>
    <lineage>
        <taxon>Bacteria</taxon>
        <taxon>Pseudomonadati</taxon>
        <taxon>Pseudomonadota</taxon>
        <taxon>Gammaproteobacteria</taxon>
        <taxon>Alteromonadales</taxon>
        <taxon>Pseudoalteromonadaceae</taxon>
        <taxon>Pseudoalteromonas</taxon>
    </lineage>
</organism>
<dbReference type="PANTHER" id="PTHR33321">
    <property type="match status" value="1"/>
</dbReference>
<dbReference type="SMART" id="SM00089">
    <property type="entry name" value="PKD"/>
    <property type="match status" value="1"/>
</dbReference>
<dbReference type="InterPro" id="IPR000601">
    <property type="entry name" value="PKD_dom"/>
</dbReference>
<dbReference type="Gene3D" id="2.60.40.10">
    <property type="entry name" value="Immunoglobulins"/>
    <property type="match status" value="1"/>
</dbReference>
<protein>
    <recommendedName>
        <fullName evidence="1">PKD domain-containing protein</fullName>
    </recommendedName>
</protein>
<dbReference type="PANTHER" id="PTHR33321:SF12">
    <property type="entry name" value="PLANT BASIC SECRETORY PROTEIN (BSP) FAMILY PROTEIN"/>
    <property type="match status" value="1"/>
</dbReference>
<dbReference type="PROSITE" id="PS51257">
    <property type="entry name" value="PROKAR_LIPOPROTEIN"/>
    <property type="match status" value="1"/>
</dbReference>
<evidence type="ECO:0000313" key="2">
    <source>
        <dbReference type="EMBL" id="KPH60206.1"/>
    </source>
</evidence>
<dbReference type="CDD" id="cd00146">
    <property type="entry name" value="PKD"/>
    <property type="match status" value="1"/>
</dbReference>
<dbReference type="PROSITE" id="PS50093">
    <property type="entry name" value="PKD"/>
    <property type="match status" value="1"/>
</dbReference>
<gene>
    <name evidence="2" type="ORF">ADS77_16305</name>
</gene>
<feature type="domain" description="PKD" evidence="1">
    <location>
        <begin position="179"/>
        <end position="263"/>
    </location>
</feature>